<dbReference type="SUPFAM" id="SSF103190">
    <property type="entry name" value="Sensory domain-like"/>
    <property type="match status" value="1"/>
</dbReference>
<reference evidence="7 8" key="1">
    <citation type="submission" date="2020-08" db="EMBL/GenBank/DDBJ databases">
        <title>Genome sequencing of Purple Non-Sulfur Bacteria from various extreme environments.</title>
        <authorList>
            <person name="Mayer M."/>
        </authorList>
    </citation>
    <scope>NUCLEOTIDE SEQUENCE [LARGE SCALE GENOMIC DNA]</scope>
    <source>
        <strain evidence="7 8">JA131</strain>
    </source>
</reference>
<keyword evidence="5" id="KW-0472">Membrane</keyword>
<dbReference type="Pfam" id="PF13682">
    <property type="entry name" value="CZB"/>
    <property type="match status" value="1"/>
</dbReference>
<feature type="transmembrane region" description="Helical" evidence="5">
    <location>
        <begin position="279"/>
        <end position="301"/>
    </location>
</feature>
<dbReference type="SMART" id="SM00283">
    <property type="entry name" value="MA"/>
    <property type="match status" value="1"/>
</dbReference>
<dbReference type="Gene3D" id="3.30.450.20">
    <property type="entry name" value="PAS domain"/>
    <property type="match status" value="1"/>
</dbReference>
<name>A0A7W6W9B6_9PROT</name>
<dbReference type="SUPFAM" id="SSF58104">
    <property type="entry name" value="Methyl-accepting chemotaxis protein (MCP) signaling domain"/>
    <property type="match status" value="1"/>
</dbReference>
<keyword evidence="5" id="KW-1133">Transmembrane helix</keyword>
<dbReference type="PROSITE" id="PS50111">
    <property type="entry name" value="CHEMOTAXIS_TRANSDUC_2"/>
    <property type="match status" value="1"/>
</dbReference>
<feature type="domain" description="Methyl-accepting transducer" evidence="6">
    <location>
        <begin position="383"/>
        <end position="619"/>
    </location>
</feature>
<dbReference type="CDD" id="cd11386">
    <property type="entry name" value="MCP_signal"/>
    <property type="match status" value="1"/>
</dbReference>
<dbReference type="SUPFAM" id="SSF158472">
    <property type="entry name" value="HAMP domain-like"/>
    <property type="match status" value="1"/>
</dbReference>
<feature type="compositionally biased region" description="Basic and acidic residues" evidence="4">
    <location>
        <begin position="435"/>
        <end position="445"/>
    </location>
</feature>
<dbReference type="EMBL" id="JACIGK010000008">
    <property type="protein sequence ID" value="MBB4265699.1"/>
    <property type="molecule type" value="Genomic_DNA"/>
</dbReference>
<organism evidence="7 8">
    <name type="scientific">Roseospira visakhapatnamensis</name>
    <dbReference type="NCBI Taxonomy" id="390880"/>
    <lineage>
        <taxon>Bacteria</taxon>
        <taxon>Pseudomonadati</taxon>
        <taxon>Pseudomonadota</taxon>
        <taxon>Alphaproteobacteria</taxon>
        <taxon>Rhodospirillales</taxon>
        <taxon>Rhodospirillaceae</taxon>
        <taxon>Roseospira</taxon>
    </lineage>
</organism>
<evidence type="ECO:0000259" key="6">
    <source>
        <dbReference type="PROSITE" id="PS50111"/>
    </source>
</evidence>
<evidence type="ECO:0000256" key="3">
    <source>
        <dbReference type="PROSITE-ProRule" id="PRU00284"/>
    </source>
</evidence>
<dbReference type="Gene3D" id="1.20.120.30">
    <property type="entry name" value="Aspartate receptor, ligand-binding domain"/>
    <property type="match status" value="1"/>
</dbReference>
<dbReference type="RefSeq" id="WP_184043337.1">
    <property type="nucleotide sequence ID" value="NZ_JACIGK010000008.1"/>
</dbReference>
<dbReference type="PANTHER" id="PTHR32089:SF112">
    <property type="entry name" value="LYSOZYME-LIKE PROTEIN-RELATED"/>
    <property type="match status" value="1"/>
</dbReference>
<evidence type="ECO:0000256" key="2">
    <source>
        <dbReference type="ARBA" id="ARBA00029447"/>
    </source>
</evidence>
<keyword evidence="1 3" id="KW-0807">Transducer</keyword>
<feature type="transmembrane region" description="Helical" evidence="5">
    <location>
        <begin position="6"/>
        <end position="30"/>
    </location>
</feature>
<dbReference type="GO" id="GO:0007165">
    <property type="term" value="P:signal transduction"/>
    <property type="evidence" value="ECO:0007669"/>
    <property type="project" value="UniProtKB-KW"/>
</dbReference>
<dbReference type="Gene3D" id="6.10.340.10">
    <property type="match status" value="1"/>
</dbReference>
<dbReference type="AlphaFoldDB" id="A0A7W6W9B6"/>
<evidence type="ECO:0000256" key="5">
    <source>
        <dbReference type="SAM" id="Phobius"/>
    </source>
</evidence>
<sequence length="779" mass="83308">MNIFLRLIVALGGVALITALVISLVFTSFMNRITSESQVRQLANLFDVLEYRLEQEGDSSLALANLVAKAPLTGRAMAEQDREALLDHYGPAFQSLHDEHGVRQFQFHLPPATSFLRVHKPETFGDDLSAFRATVVEANTRRASIRGLEHGVAGLGMRGVMPVSHEGIHVGTVEFGLSFDQSFFQAFDDDNDVRVALYLPAANGTFEAFANTGDTVLIGTDAMESVMQGDTVIETVRLDDLAMAVMAEPVVDFSGRTIGVATIALDIAPYLARMDTARWLAVGATAGTLILALVIGSWIAISISSPVRQVTETLRRLAARDFSTSIPEAKGKWEIPRMLRSMREFSDVAAGLHETEQTLKTELAEVQVRQKTLATAARANLRGVVAAAVQANEAIVIMAHVTRNVNAANVQSQAMASAVEEMVASTQEISASSDHAAHEAEDTRGTADQGVSGAGAAVNTMEGIHNAVRDAADRVDTLAQASAQIGEIVQQIEDIADQTNLLALNATIEAARAGDAGKGFAVVANEVKSLASQTARATEDIRNRIDTLRGEMDSIVSAMEKGAKAVEEGRGVVTNLGGHLGSIADGIGSVTDRMRDIASILTQQTQAANEIAQGTSAIADLARRNNDELQQSLQSMDNATGTLNEQVARISKTGGSMVLVEVAKNDHVVFKKRIVDAVIGRDTWREHDIPDHHSCRLGKWVKGVTDPTIRNHAAFKALDKPHADVHRLGVQAVRAAAMDDLDSAMEAVDGLHRASAEVVKLLSELSIAVEKVEGLEVTG</sequence>
<dbReference type="InterPro" id="IPR025991">
    <property type="entry name" value="Chemoreceptor_zinc-bind_dom"/>
</dbReference>
<accession>A0A7W6W9B6</accession>
<evidence type="ECO:0000256" key="4">
    <source>
        <dbReference type="SAM" id="MobiDB-lite"/>
    </source>
</evidence>
<dbReference type="Proteomes" id="UP000554286">
    <property type="component" value="Unassembled WGS sequence"/>
</dbReference>
<dbReference type="InterPro" id="IPR003660">
    <property type="entry name" value="HAMP_dom"/>
</dbReference>
<evidence type="ECO:0000313" key="8">
    <source>
        <dbReference type="Proteomes" id="UP000554286"/>
    </source>
</evidence>
<dbReference type="Pfam" id="PF00015">
    <property type="entry name" value="MCPsignal"/>
    <property type="match status" value="1"/>
</dbReference>
<dbReference type="Gene3D" id="1.10.287.950">
    <property type="entry name" value="Methyl-accepting chemotaxis protein"/>
    <property type="match status" value="1"/>
</dbReference>
<comment type="similarity">
    <text evidence="2">Belongs to the methyl-accepting chemotaxis (MCP) protein family.</text>
</comment>
<dbReference type="Pfam" id="PF00672">
    <property type="entry name" value="HAMP"/>
    <property type="match status" value="1"/>
</dbReference>
<dbReference type="InterPro" id="IPR029151">
    <property type="entry name" value="Sensor-like_sf"/>
</dbReference>
<dbReference type="PANTHER" id="PTHR32089">
    <property type="entry name" value="METHYL-ACCEPTING CHEMOTAXIS PROTEIN MCPB"/>
    <property type="match status" value="1"/>
</dbReference>
<keyword evidence="8" id="KW-1185">Reference proteome</keyword>
<keyword evidence="5" id="KW-0812">Transmembrane</keyword>
<gene>
    <name evidence="7" type="ORF">GGD89_001323</name>
</gene>
<comment type="caution">
    <text evidence="7">The sequence shown here is derived from an EMBL/GenBank/DDBJ whole genome shotgun (WGS) entry which is preliminary data.</text>
</comment>
<proteinExistence type="inferred from homology"/>
<evidence type="ECO:0000313" key="7">
    <source>
        <dbReference type="EMBL" id="MBB4265699.1"/>
    </source>
</evidence>
<dbReference type="GO" id="GO:0016020">
    <property type="term" value="C:membrane"/>
    <property type="evidence" value="ECO:0007669"/>
    <property type="project" value="InterPro"/>
</dbReference>
<dbReference type="Pfam" id="PF14827">
    <property type="entry name" value="dCache_3"/>
    <property type="match status" value="1"/>
</dbReference>
<feature type="region of interest" description="Disordered" evidence="4">
    <location>
        <begin position="426"/>
        <end position="451"/>
    </location>
</feature>
<evidence type="ECO:0000256" key="1">
    <source>
        <dbReference type="ARBA" id="ARBA00023224"/>
    </source>
</evidence>
<protein>
    <submittedName>
        <fullName evidence="7">Methyl-accepting chemotaxis protein</fullName>
    </submittedName>
</protein>
<dbReference type="InterPro" id="IPR029150">
    <property type="entry name" value="dCache_3"/>
</dbReference>
<dbReference type="InterPro" id="IPR004089">
    <property type="entry name" value="MCPsignal_dom"/>
</dbReference>